<organism evidence="2 3">
    <name type="scientific">Methylobacterium gnaphalii</name>
    <dbReference type="NCBI Taxonomy" id="1010610"/>
    <lineage>
        <taxon>Bacteria</taxon>
        <taxon>Pseudomonadati</taxon>
        <taxon>Pseudomonadota</taxon>
        <taxon>Alphaproteobacteria</taxon>
        <taxon>Hyphomicrobiales</taxon>
        <taxon>Methylobacteriaceae</taxon>
        <taxon>Methylobacterium</taxon>
    </lineage>
</organism>
<proteinExistence type="predicted"/>
<accession>A0A512JL88</accession>
<dbReference type="EMBL" id="BJZV01000013">
    <property type="protein sequence ID" value="GEP10718.1"/>
    <property type="molecule type" value="Genomic_DNA"/>
</dbReference>
<reference evidence="2 3" key="1">
    <citation type="submission" date="2019-07" db="EMBL/GenBank/DDBJ databases">
        <title>Whole genome shotgun sequence of Methylobacterium gnaphalii NBRC 107716.</title>
        <authorList>
            <person name="Hosoyama A."/>
            <person name="Uohara A."/>
            <person name="Ohji S."/>
            <person name="Ichikawa N."/>
        </authorList>
    </citation>
    <scope>NUCLEOTIDE SEQUENCE [LARGE SCALE GENOMIC DNA]</scope>
    <source>
        <strain evidence="2 3">NBRC 107716</strain>
    </source>
</reference>
<protein>
    <recommendedName>
        <fullName evidence="1">BioF2-like acetyltransferase domain-containing protein</fullName>
    </recommendedName>
</protein>
<dbReference type="InterPro" id="IPR038740">
    <property type="entry name" value="BioF2-like_GNAT_dom"/>
</dbReference>
<dbReference type="OrthoDB" id="213519at2"/>
<gene>
    <name evidence="2" type="ORF">MGN01_25630</name>
</gene>
<dbReference type="InterPro" id="IPR016181">
    <property type="entry name" value="Acyl_CoA_acyltransferase"/>
</dbReference>
<dbReference type="Proteomes" id="UP000321750">
    <property type="component" value="Unassembled WGS sequence"/>
</dbReference>
<evidence type="ECO:0000313" key="3">
    <source>
        <dbReference type="Proteomes" id="UP000321750"/>
    </source>
</evidence>
<dbReference type="AlphaFoldDB" id="A0A512JL88"/>
<keyword evidence="3" id="KW-1185">Reference proteome</keyword>
<evidence type="ECO:0000259" key="1">
    <source>
        <dbReference type="Pfam" id="PF13480"/>
    </source>
</evidence>
<dbReference type="RefSeq" id="WP_147046981.1">
    <property type="nucleotide sequence ID" value="NZ_BJZV01000013.1"/>
</dbReference>
<feature type="domain" description="BioF2-like acetyltransferase" evidence="1">
    <location>
        <begin position="193"/>
        <end position="323"/>
    </location>
</feature>
<sequence>MAVSARTADGLIVAALPLDAGSPLLSAWRDLARDPLVENLFFEAEFALAAAEAFGGGIRLLTVSDRPPEAPGARLFALWPCRVVRRWGVPIPALMGWTHGFSIFGAPLLARSEAAPALRALLDAPRHLGLPRRLLMPYLPLNGPLAALLDDTLSRTGSRRADFWAHERGFLDPSAGRDGTREGYLDTHLSERKARQLARLFRRISTDAPVAHEIVREPDRLPEALDDYIALESAGWKGRAGTAVAKRPEEAAFLAGLVRSYGCGGRMRFDRLRRDGRSLAASLSLETGSTFWFLKIAHDETEAKNSPGALLVERVTRSLLADPRIAEADSCAPPNFPLIETFWGERRRLAHGLIEAGGGDRLFRPAVALEGLRAQAARARTPRP</sequence>
<comment type="caution">
    <text evidence="2">The sequence shown here is derived from an EMBL/GenBank/DDBJ whole genome shotgun (WGS) entry which is preliminary data.</text>
</comment>
<dbReference type="Pfam" id="PF13480">
    <property type="entry name" value="Acetyltransf_6"/>
    <property type="match status" value="1"/>
</dbReference>
<dbReference type="SUPFAM" id="SSF55729">
    <property type="entry name" value="Acyl-CoA N-acyltransferases (Nat)"/>
    <property type="match status" value="1"/>
</dbReference>
<evidence type="ECO:0000313" key="2">
    <source>
        <dbReference type="EMBL" id="GEP10718.1"/>
    </source>
</evidence>
<name>A0A512JL88_9HYPH</name>